<dbReference type="GeneID" id="63781509"/>
<evidence type="ECO:0000313" key="4">
    <source>
        <dbReference type="Proteomes" id="UP000193689"/>
    </source>
</evidence>
<feature type="chain" id="PRO_5012056316" evidence="2">
    <location>
        <begin position="19"/>
        <end position="255"/>
    </location>
</feature>
<dbReference type="RefSeq" id="XP_040714671.1">
    <property type="nucleotide sequence ID" value="XM_040865297.1"/>
</dbReference>
<reference evidence="3 4" key="1">
    <citation type="submission" date="2016-07" db="EMBL/GenBank/DDBJ databases">
        <title>Pervasive Adenine N6-methylation of Active Genes in Fungi.</title>
        <authorList>
            <consortium name="DOE Joint Genome Institute"/>
            <person name="Mondo S.J."/>
            <person name="Dannebaum R.O."/>
            <person name="Kuo R.C."/>
            <person name="Labutti K."/>
            <person name="Haridas S."/>
            <person name="Kuo A."/>
            <person name="Salamov A."/>
            <person name="Ahrendt S.R."/>
            <person name="Lipzen A."/>
            <person name="Sullivan W."/>
            <person name="Andreopoulos W.B."/>
            <person name="Clum A."/>
            <person name="Lindquist E."/>
            <person name="Daum C."/>
            <person name="Ramamoorthy G.K."/>
            <person name="Gryganskyi A."/>
            <person name="Culley D."/>
            <person name="Magnuson J.K."/>
            <person name="James T.Y."/>
            <person name="O'Malley M.A."/>
            <person name="Stajich J.E."/>
            <person name="Spatafora J.W."/>
            <person name="Visel A."/>
            <person name="Grigoriev I.V."/>
        </authorList>
    </citation>
    <scope>NUCLEOTIDE SEQUENCE [LARGE SCALE GENOMIC DNA]</scope>
    <source>
        <strain evidence="3 4">CBS 129021</strain>
    </source>
</reference>
<keyword evidence="2" id="KW-0732">Signal</keyword>
<dbReference type="EMBL" id="MCFJ01000008">
    <property type="protein sequence ID" value="ORY63014.1"/>
    <property type="molecule type" value="Genomic_DNA"/>
</dbReference>
<dbReference type="Proteomes" id="UP000193689">
    <property type="component" value="Unassembled WGS sequence"/>
</dbReference>
<sequence length="255" mass="29951">MKSVSIATLGLMASAVSAGVVRDLINTEVTVTPSDNIADCAQVEDIRALGPPDNHHYFWHVEQFLAIYKKKKHHKGDDDREENLEENLEDDVEDDIYPSENRIIKYKYEFDVTGPDYEDCNYNIPDFVACCDGHAVGRPSSEWEQCKLKVGNEERQSVYSRILHHHHHRRDVEDDSEANDQEDQENGFQVTDGDRHHHHKKEAFFAISYTYYQPWHHGHIHWNYTSYFKEYFTKKHHHEELKEFALQVDHTDEIA</sequence>
<protein>
    <submittedName>
        <fullName evidence="3">Uncharacterized protein</fullName>
    </submittedName>
</protein>
<comment type="caution">
    <text evidence="3">The sequence shown here is derived from an EMBL/GenBank/DDBJ whole genome shotgun (WGS) entry which is preliminary data.</text>
</comment>
<evidence type="ECO:0000256" key="2">
    <source>
        <dbReference type="SAM" id="SignalP"/>
    </source>
</evidence>
<keyword evidence="4" id="KW-1185">Reference proteome</keyword>
<gene>
    <name evidence="3" type="ORF">BCR38DRAFT_524664</name>
</gene>
<feature type="signal peptide" evidence="2">
    <location>
        <begin position="1"/>
        <end position="18"/>
    </location>
</feature>
<name>A0A1Y2DV54_9PEZI</name>
<organism evidence="3 4">
    <name type="scientific">Pseudomassariella vexata</name>
    <dbReference type="NCBI Taxonomy" id="1141098"/>
    <lineage>
        <taxon>Eukaryota</taxon>
        <taxon>Fungi</taxon>
        <taxon>Dikarya</taxon>
        <taxon>Ascomycota</taxon>
        <taxon>Pezizomycotina</taxon>
        <taxon>Sordariomycetes</taxon>
        <taxon>Xylariomycetidae</taxon>
        <taxon>Amphisphaeriales</taxon>
        <taxon>Pseudomassariaceae</taxon>
        <taxon>Pseudomassariella</taxon>
    </lineage>
</organism>
<feature type="compositionally biased region" description="Acidic residues" evidence="1">
    <location>
        <begin position="173"/>
        <end position="185"/>
    </location>
</feature>
<feature type="region of interest" description="Disordered" evidence="1">
    <location>
        <begin position="163"/>
        <end position="195"/>
    </location>
</feature>
<dbReference type="AlphaFoldDB" id="A0A1Y2DV54"/>
<proteinExistence type="predicted"/>
<evidence type="ECO:0000256" key="1">
    <source>
        <dbReference type="SAM" id="MobiDB-lite"/>
    </source>
</evidence>
<dbReference type="InParanoid" id="A0A1Y2DV54"/>
<evidence type="ECO:0000313" key="3">
    <source>
        <dbReference type="EMBL" id="ORY63014.1"/>
    </source>
</evidence>
<accession>A0A1Y2DV54</accession>